<feature type="signal peptide" evidence="6">
    <location>
        <begin position="1"/>
        <end position="21"/>
    </location>
</feature>
<dbReference type="InterPro" id="IPR017891">
    <property type="entry name" value="Insulin_GF-bd_Cys-rich_CS"/>
</dbReference>
<feature type="chain" id="PRO_5042004454" evidence="6">
    <location>
        <begin position="22"/>
        <end position="252"/>
    </location>
</feature>
<name>A0AAD1WEZ9_PELCU</name>
<evidence type="ECO:0000256" key="6">
    <source>
        <dbReference type="SAM" id="SignalP"/>
    </source>
</evidence>
<dbReference type="PROSITE" id="PS51162">
    <property type="entry name" value="THYROGLOBULIN_1_2"/>
    <property type="match status" value="1"/>
</dbReference>
<dbReference type="InterPro" id="IPR000716">
    <property type="entry name" value="Thyroglobulin_1"/>
</dbReference>
<evidence type="ECO:0000256" key="4">
    <source>
        <dbReference type="ARBA" id="ARBA00023183"/>
    </source>
</evidence>
<evidence type="ECO:0000259" key="7">
    <source>
        <dbReference type="PROSITE" id="PS51162"/>
    </source>
</evidence>
<evidence type="ECO:0000256" key="1">
    <source>
        <dbReference type="ARBA" id="ARBA00004613"/>
    </source>
</evidence>
<keyword evidence="2" id="KW-0964">Secreted</keyword>
<dbReference type="AlphaFoldDB" id="A0AAD1WEZ9"/>
<dbReference type="Gene3D" id="4.10.800.10">
    <property type="entry name" value="Thyroglobulin type-1"/>
    <property type="match status" value="1"/>
</dbReference>
<dbReference type="GO" id="GO:0043567">
    <property type="term" value="P:regulation of insulin-like growth factor receptor signaling pathway"/>
    <property type="evidence" value="ECO:0007669"/>
    <property type="project" value="TreeGrafter"/>
</dbReference>
<keyword evidence="3" id="KW-1015">Disulfide bond</keyword>
<dbReference type="Proteomes" id="UP001295444">
    <property type="component" value="Chromosome 06"/>
</dbReference>
<dbReference type="Pfam" id="PF00219">
    <property type="entry name" value="IGFBP"/>
    <property type="match status" value="1"/>
</dbReference>
<comment type="caution">
    <text evidence="5">Lacks conserved residue(s) required for the propagation of feature annotation.</text>
</comment>
<dbReference type="GO" id="GO:0031994">
    <property type="term" value="F:insulin-like growth factor I binding"/>
    <property type="evidence" value="ECO:0007669"/>
    <property type="project" value="TreeGrafter"/>
</dbReference>
<keyword evidence="10" id="KW-1185">Reference proteome</keyword>
<keyword evidence="6" id="KW-0732">Signal</keyword>
<organism evidence="9 10">
    <name type="scientific">Pelobates cultripes</name>
    <name type="common">Western spadefoot toad</name>
    <dbReference type="NCBI Taxonomy" id="61616"/>
    <lineage>
        <taxon>Eukaryota</taxon>
        <taxon>Metazoa</taxon>
        <taxon>Chordata</taxon>
        <taxon>Craniata</taxon>
        <taxon>Vertebrata</taxon>
        <taxon>Euteleostomi</taxon>
        <taxon>Amphibia</taxon>
        <taxon>Batrachia</taxon>
        <taxon>Anura</taxon>
        <taxon>Pelobatoidea</taxon>
        <taxon>Pelobatidae</taxon>
        <taxon>Pelobates</taxon>
    </lineage>
</organism>
<dbReference type="InterPro" id="IPR022321">
    <property type="entry name" value="IGFBP_1-6_chordata"/>
</dbReference>
<evidence type="ECO:0000256" key="3">
    <source>
        <dbReference type="ARBA" id="ARBA00023157"/>
    </source>
</evidence>
<dbReference type="PRINTS" id="PR01976">
    <property type="entry name" value="IGFBPFAMILY"/>
</dbReference>
<dbReference type="SMART" id="SM00121">
    <property type="entry name" value="IB"/>
    <property type="match status" value="1"/>
</dbReference>
<evidence type="ECO:0000259" key="8">
    <source>
        <dbReference type="PROSITE" id="PS51323"/>
    </source>
</evidence>
<keyword evidence="4" id="KW-0340">Growth factor binding</keyword>
<feature type="domain" description="Thyroglobulin type-1" evidence="7">
    <location>
        <begin position="167"/>
        <end position="245"/>
    </location>
</feature>
<dbReference type="SUPFAM" id="SSF57184">
    <property type="entry name" value="Growth factor receptor domain"/>
    <property type="match status" value="1"/>
</dbReference>
<dbReference type="PANTHER" id="PTHR11551:SF7">
    <property type="entry name" value="INSULIN-LIKE GROWTH FACTOR-BINDING PROTEIN 4"/>
    <property type="match status" value="1"/>
</dbReference>
<dbReference type="GO" id="GO:0005615">
    <property type="term" value="C:extracellular space"/>
    <property type="evidence" value="ECO:0007669"/>
    <property type="project" value="TreeGrafter"/>
</dbReference>
<evidence type="ECO:0000313" key="9">
    <source>
        <dbReference type="EMBL" id="CAH2302220.1"/>
    </source>
</evidence>
<evidence type="ECO:0000256" key="5">
    <source>
        <dbReference type="PROSITE-ProRule" id="PRU00500"/>
    </source>
</evidence>
<dbReference type="EMBL" id="OW240917">
    <property type="protein sequence ID" value="CAH2302220.1"/>
    <property type="molecule type" value="Genomic_DNA"/>
</dbReference>
<dbReference type="FunFam" id="4.10.800.10:FF:000002">
    <property type="entry name" value="Insulin-like growth factor-binding protein 2"/>
    <property type="match status" value="1"/>
</dbReference>
<evidence type="ECO:0000313" key="10">
    <source>
        <dbReference type="Proteomes" id="UP001295444"/>
    </source>
</evidence>
<dbReference type="Pfam" id="PF00086">
    <property type="entry name" value="Thyroglobulin_1"/>
    <property type="match status" value="1"/>
</dbReference>
<dbReference type="SUPFAM" id="SSF57610">
    <property type="entry name" value="Thyroglobulin type-1 domain"/>
    <property type="match status" value="1"/>
</dbReference>
<dbReference type="InterPro" id="IPR036857">
    <property type="entry name" value="Thyroglobulin_1_sf"/>
</dbReference>
<dbReference type="GO" id="GO:0031995">
    <property type="term" value="F:insulin-like growth factor II binding"/>
    <property type="evidence" value="ECO:0007669"/>
    <property type="project" value="TreeGrafter"/>
</dbReference>
<dbReference type="InterPro" id="IPR009030">
    <property type="entry name" value="Growth_fac_rcpt_cys_sf"/>
</dbReference>
<dbReference type="PANTHER" id="PTHR11551">
    <property type="entry name" value="INSULIN-LIKE GROWTH FACTOR BINDING PROTEIN"/>
    <property type="match status" value="1"/>
</dbReference>
<dbReference type="FunFam" id="4.10.40.20:FF:000001">
    <property type="entry name" value="Insulin-like growth factor binding protein 5"/>
    <property type="match status" value="1"/>
</dbReference>
<gene>
    <name evidence="9" type="ORF">PECUL_23A045709</name>
</gene>
<dbReference type="Gene3D" id="4.10.40.20">
    <property type="match status" value="1"/>
</dbReference>
<dbReference type="PROSITE" id="PS51323">
    <property type="entry name" value="IGFBP_N_2"/>
    <property type="match status" value="1"/>
</dbReference>
<protein>
    <submittedName>
        <fullName evidence="9">Insulin-like growth factor-binding 4</fullName>
    </submittedName>
</protein>
<evidence type="ECO:0000256" key="2">
    <source>
        <dbReference type="ARBA" id="ARBA00022525"/>
    </source>
</evidence>
<sequence>MMCGSCNPALILLILVSHGLAEDAIQCPPCSQEKLIRCLDPTGCQELVKEPGCGCCATCALPKGAPCGVYTARCGSGLRCFPSRGTEKPLQTLMQGQGVCTEISVIQDSLQATADDEHPNYNFSPCGMTDKICLQKQQAKRIQYQMFNNAKFMKNTNNNQPMIEVRVGPCHKELNRALERLSSYQTKTQEDFLSIPIPNCERSGNFNPKQCHPALDGQRGKCWCVDWKTGIKLQTAYDPVQDPDCQLASKNV</sequence>
<accession>A0AAD1WEZ9</accession>
<proteinExistence type="predicted"/>
<comment type="subcellular location">
    <subcellularLocation>
        <location evidence="1">Secreted</location>
    </subcellularLocation>
</comment>
<feature type="domain" description="IGFBP N-terminal" evidence="8">
    <location>
        <begin position="23"/>
        <end position="103"/>
    </location>
</feature>
<dbReference type="CDD" id="cd00191">
    <property type="entry name" value="TY"/>
    <property type="match status" value="1"/>
</dbReference>
<reference evidence="9" key="1">
    <citation type="submission" date="2022-03" db="EMBL/GenBank/DDBJ databases">
        <authorList>
            <person name="Alioto T."/>
            <person name="Alioto T."/>
            <person name="Gomez Garrido J."/>
        </authorList>
    </citation>
    <scope>NUCLEOTIDE SEQUENCE</scope>
</reference>
<dbReference type="PROSITE" id="PS00222">
    <property type="entry name" value="IGFBP_N_1"/>
    <property type="match status" value="1"/>
</dbReference>
<dbReference type="SMART" id="SM00211">
    <property type="entry name" value="TY"/>
    <property type="match status" value="1"/>
</dbReference>
<dbReference type="InterPro" id="IPR000867">
    <property type="entry name" value="IGFBP-like"/>
</dbReference>